<evidence type="ECO:0000256" key="1">
    <source>
        <dbReference type="SAM" id="SignalP"/>
    </source>
</evidence>
<dbReference type="VEuPathDB" id="FungiDB:PTTG_29614"/>
<evidence type="ECO:0000313" key="4">
    <source>
        <dbReference type="Proteomes" id="UP000005240"/>
    </source>
</evidence>
<protein>
    <submittedName>
        <fullName evidence="2 3">Uncharacterized protein</fullName>
    </submittedName>
</protein>
<reference evidence="2" key="2">
    <citation type="submission" date="2016-05" db="EMBL/GenBank/DDBJ databases">
        <title>Comparative analysis highlights variable genome content of wheat rusts and divergence of the mating loci.</title>
        <authorList>
            <person name="Cuomo C.A."/>
            <person name="Bakkeren G."/>
            <person name="Szabo L."/>
            <person name="Khalil H."/>
            <person name="Joly D."/>
            <person name="Goldberg J."/>
            <person name="Young S."/>
            <person name="Zeng Q."/>
            <person name="Fellers J."/>
        </authorList>
    </citation>
    <scope>NUCLEOTIDE SEQUENCE [LARGE SCALE GENOMIC DNA]</scope>
    <source>
        <strain evidence="2">1-1 BBBD Race 1</strain>
    </source>
</reference>
<dbReference type="Proteomes" id="UP000005240">
    <property type="component" value="Unassembled WGS sequence"/>
</dbReference>
<dbReference type="EnsemblFungi" id="PTTG_29614-t43_1">
    <property type="protein sequence ID" value="PTTG_29614-t43_1-p1"/>
    <property type="gene ID" value="PTTG_29614"/>
</dbReference>
<dbReference type="AlphaFoldDB" id="A0A180G2V0"/>
<reference evidence="3 4" key="3">
    <citation type="journal article" date="2017" name="G3 (Bethesda)">
        <title>Comparative analysis highlights variable genome content of wheat rusts and divergence of the mating loci.</title>
        <authorList>
            <person name="Cuomo C.A."/>
            <person name="Bakkeren G."/>
            <person name="Khalil H.B."/>
            <person name="Panwar V."/>
            <person name="Joly D."/>
            <person name="Linning R."/>
            <person name="Sakthikumar S."/>
            <person name="Song X."/>
            <person name="Adiconis X."/>
            <person name="Fan L."/>
            <person name="Goldberg J.M."/>
            <person name="Levin J.Z."/>
            <person name="Young S."/>
            <person name="Zeng Q."/>
            <person name="Anikster Y."/>
            <person name="Bruce M."/>
            <person name="Wang M."/>
            <person name="Yin C."/>
            <person name="McCallum B."/>
            <person name="Szabo L.J."/>
            <person name="Hulbert S."/>
            <person name="Chen X."/>
            <person name="Fellers J.P."/>
        </authorList>
    </citation>
    <scope>NUCLEOTIDE SEQUENCE</scope>
    <source>
        <strain evidence="3">isolate 1-1 / race 1 (BBBD)</strain>
        <strain evidence="4">Isolate 1-1 / race 1 (BBBD)</strain>
    </source>
</reference>
<reference evidence="3" key="4">
    <citation type="submission" date="2025-05" db="UniProtKB">
        <authorList>
            <consortium name="EnsemblFungi"/>
        </authorList>
    </citation>
    <scope>IDENTIFICATION</scope>
    <source>
        <strain evidence="3">isolate 1-1 / race 1 (BBBD)</strain>
    </source>
</reference>
<evidence type="ECO:0000313" key="2">
    <source>
        <dbReference type="EMBL" id="OAV87025.1"/>
    </source>
</evidence>
<reference evidence="2" key="1">
    <citation type="submission" date="2009-11" db="EMBL/GenBank/DDBJ databases">
        <authorList>
            <consortium name="The Broad Institute Genome Sequencing Platform"/>
            <person name="Ward D."/>
            <person name="Feldgarden M."/>
            <person name="Earl A."/>
            <person name="Young S.K."/>
            <person name="Zeng Q."/>
            <person name="Koehrsen M."/>
            <person name="Alvarado L."/>
            <person name="Berlin A."/>
            <person name="Bochicchio J."/>
            <person name="Borenstein D."/>
            <person name="Chapman S.B."/>
            <person name="Chen Z."/>
            <person name="Engels R."/>
            <person name="Freedman E."/>
            <person name="Gellesch M."/>
            <person name="Goldberg J."/>
            <person name="Griggs A."/>
            <person name="Gujja S."/>
            <person name="Heilman E."/>
            <person name="Heiman D."/>
            <person name="Hepburn T."/>
            <person name="Howarth C."/>
            <person name="Jen D."/>
            <person name="Larson L."/>
            <person name="Lewis B."/>
            <person name="Mehta T."/>
            <person name="Park D."/>
            <person name="Pearson M."/>
            <person name="Roberts A."/>
            <person name="Saif S."/>
            <person name="Shea T."/>
            <person name="Shenoy N."/>
            <person name="Sisk P."/>
            <person name="Stolte C."/>
            <person name="Sykes S."/>
            <person name="Thomson T."/>
            <person name="Walk T."/>
            <person name="White J."/>
            <person name="Yandava C."/>
            <person name="Izard J."/>
            <person name="Baranova O.V."/>
            <person name="Blanton J.M."/>
            <person name="Tanner A.C."/>
            <person name="Dewhirst F.E."/>
            <person name="Haas B."/>
            <person name="Nusbaum C."/>
            <person name="Birren B."/>
        </authorList>
    </citation>
    <scope>NUCLEOTIDE SEQUENCE [LARGE SCALE GENOMIC DNA]</scope>
    <source>
        <strain evidence="2">1-1 BBBD Race 1</strain>
    </source>
</reference>
<proteinExistence type="predicted"/>
<feature type="signal peptide" evidence="1">
    <location>
        <begin position="1"/>
        <end position="21"/>
    </location>
</feature>
<gene>
    <name evidence="2" type="ORF">PTTG_29614</name>
</gene>
<keyword evidence="1" id="KW-0732">Signal</keyword>
<organism evidence="2">
    <name type="scientific">Puccinia triticina (isolate 1-1 / race 1 (BBBD))</name>
    <name type="common">Brown leaf rust fungus</name>
    <dbReference type="NCBI Taxonomy" id="630390"/>
    <lineage>
        <taxon>Eukaryota</taxon>
        <taxon>Fungi</taxon>
        <taxon>Dikarya</taxon>
        <taxon>Basidiomycota</taxon>
        <taxon>Pucciniomycotina</taxon>
        <taxon>Pucciniomycetes</taxon>
        <taxon>Pucciniales</taxon>
        <taxon>Pucciniaceae</taxon>
        <taxon>Puccinia</taxon>
    </lineage>
</organism>
<keyword evidence="4" id="KW-1185">Reference proteome</keyword>
<evidence type="ECO:0000313" key="3">
    <source>
        <dbReference type="EnsemblFungi" id="PTTG_29614-t43_1-p1"/>
    </source>
</evidence>
<accession>A0A180G2V0</accession>
<sequence>MRNNFFLLSIWLAFLVAKNKSSELEAVVSGRRTEVPEYDFSSFFNLGDHSTQVAEHAAGTSHYAATAGQPSNLPPVVWKQREYGELTRLKPDVLTTTKILGDHSTQVAEHAAGTSHNGAIAGQPSGPPPVVWKTPEYGELKRLEPTVMITTKIHAKGGVTANNQEKHISLRLEKEGDWKNFERSRSIKMLNLSKTHSVIYCIYDPHARQLSHKRTIGPDLGEKISINIDKRGTTIELRAWEGCQQALPDGGADGAKEKEKKRKKPAATQLWLLNRQF</sequence>
<name>A0A180G2V0_PUCT1</name>
<feature type="chain" id="PRO_5008109513" evidence="1">
    <location>
        <begin position="22"/>
        <end position="277"/>
    </location>
</feature>
<dbReference type="EMBL" id="ADAS02000640">
    <property type="protein sequence ID" value="OAV87025.1"/>
    <property type="molecule type" value="Genomic_DNA"/>
</dbReference>